<evidence type="ECO:0000256" key="1">
    <source>
        <dbReference type="ARBA" id="ARBA00022448"/>
    </source>
</evidence>
<dbReference type="SUPFAM" id="SSF47175">
    <property type="entry name" value="Cytochromes"/>
    <property type="match status" value="1"/>
</dbReference>
<dbReference type="Proteomes" id="UP000242469">
    <property type="component" value="Unassembled WGS sequence"/>
</dbReference>
<dbReference type="Gene3D" id="1.20.120.10">
    <property type="entry name" value="Cytochrome c/b562"/>
    <property type="match status" value="1"/>
</dbReference>
<feature type="binding site" description="axial binding residue" evidence="6">
    <location>
        <position position="142"/>
    </location>
    <ligand>
        <name>heme c</name>
        <dbReference type="ChEBI" id="CHEBI:61717"/>
    </ligand>
    <ligandPart>
        <name>Fe</name>
        <dbReference type="ChEBI" id="CHEBI:18248"/>
    </ligandPart>
</feature>
<gene>
    <name evidence="9" type="ORF">SAMN02745729_12046</name>
</gene>
<dbReference type="GO" id="GO:0020037">
    <property type="term" value="F:heme binding"/>
    <property type="evidence" value="ECO:0007669"/>
    <property type="project" value="InterPro"/>
</dbReference>
<dbReference type="AlphaFoldDB" id="A0A1H4GU40"/>
<dbReference type="OrthoDB" id="5520910at2"/>
<evidence type="ECO:0000256" key="7">
    <source>
        <dbReference type="PIRSR" id="PIRSR000027-2"/>
    </source>
</evidence>
<dbReference type="GO" id="GO:0022900">
    <property type="term" value="P:electron transport chain"/>
    <property type="evidence" value="ECO:0007669"/>
    <property type="project" value="InterPro"/>
</dbReference>
<protein>
    <submittedName>
        <fullName evidence="9">Cytochrome c556</fullName>
    </submittedName>
</protein>
<dbReference type="Pfam" id="PF01322">
    <property type="entry name" value="Cytochrom_C_2"/>
    <property type="match status" value="1"/>
</dbReference>
<dbReference type="RefSeq" id="WP_091827828.1">
    <property type="nucleotide sequence ID" value="NZ_FNRJ01000020.1"/>
</dbReference>
<evidence type="ECO:0000256" key="2">
    <source>
        <dbReference type="ARBA" id="ARBA00022617"/>
    </source>
</evidence>
<dbReference type="InterPro" id="IPR010980">
    <property type="entry name" value="Cyt_c/b562"/>
</dbReference>
<feature type="binding site" description="covalent" evidence="7">
    <location>
        <position position="138"/>
    </location>
    <ligand>
        <name>heme c</name>
        <dbReference type="ChEBI" id="CHEBI:61717"/>
    </ligand>
</feature>
<dbReference type="GO" id="GO:0005506">
    <property type="term" value="F:iron ion binding"/>
    <property type="evidence" value="ECO:0007669"/>
    <property type="project" value="InterPro"/>
</dbReference>
<keyword evidence="8" id="KW-0732">Signal</keyword>
<dbReference type="GO" id="GO:0009055">
    <property type="term" value="F:electron transfer activity"/>
    <property type="evidence" value="ECO:0007669"/>
    <property type="project" value="InterPro"/>
</dbReference>
<evidence type="ECO:0000256" key="4">
    <source>
        <dbReference type="ARBA" id="ARBA00022982"/>
    </source>
</evidence>
<dbReference type="GO" id="GO:0042597">
    <property type="term" value="C:periplasmic space"/>
    <property type="evidence" value="ECO:0007669"/>
    <property type="project" value="InterPro"/>
</dbReference>
<evidence type="ECO:0000313" key="10">
    <source>
        <dbReference type="Proteomes" id="UP000242469"/>
    </source>
</evidence>
<dbReference type="EMBL" id="FNRJ01000020">
    <property type="protein sequence ID" value="SEB13156.1"/>
    <property type="molecule type" value="Genomic_DNA"/>
</dbReference>
<feature type="binding site" description="covalent" evidence="7">
    <location>
        <position position="141"/>
    </location>
    <ligand>
        <name>heme c</name>
        <dbReference type="ChEBI" id="CHEBI:61717"/>
    </ligand>
</feature>
<keyword evidence="10" id="KW-1185">Reference proteome</keyword>
<keyword evidence="3 6" id="KW-0479">Metal-binding</keyword>
<name>A0A1H4GU40_9GAMM</name>
<dbReference type="STRING" id="1122198.SAMN02745729_12046"/>
<dbReference type="InterPro" id="IPR015984">
    <property type="entry name" value="Cyt_c_prime_subgr"/>
</dbReference>
<organism evidence="9 10">
    <name type="scientific">Marinobacterium iners DSM 11526</name>
    <dbReference type="NCBI Taxonomy" id="1122198"/>
    <lineage>
        <taxon>Bacteria</taxon>
        <taxon>Pseudomonadati</taxon>
        <taxon>Pseudomonadota</taxon>
        <taxon>Gammaproteobacteria</taxon>
        <taxon>Oceanospirillales</taxon>
        <taxon>Oceanospirillaceae</taxon>
        <taxon>Marinobacterium</taxon>
    </lineage>
</organism>
<dbReference type="PRINTS" id="PR00608">
    <property type="entry name" value="CYTCHROMECII"/>
</dbReference>
<keyword evidence="1" id="KW-0813">Transport</keyword>
<dbReference type="PIRSF" id="PIRSF000027">
    <property type="entry name" value="Cytc_c_prime"/>
    <property type="match status" value="1"/>
</dbReference>
<dbReference type="InterPro" id="IPR012127">
    <property type="entry name" value="Cyt_c_prime"/>
</dbReference>
<sequence length="147" mass="15743">MKKIAMLGLAGVMALGSTAALAAEAEDAIKYRQGVFSAVKWHFGTMGEVVKGKQDYNAEDFARRADIVAQLSKLPLEGFIAGSYEGDTDALPAIEQNWDKFEGGMNMFAEKADALAAAAKTGDMDQIRPAFGEVGKTCKGCHDNFKD</sequence>
<evidence type="ECO:0000256" key="8">
    <source>
        <dbReference type="SAM" id="SignalP"/>
    </source>
</evidence>
<feature type="chain" id="PRO_5017328779" evidence="8">
    <location>
        <begin position="23"/>
        <end position="147"/>
    </location>
</feature>
<evidence type="ECO:0000256" key="6">
    <source>
        <dbReference type="PIRSR" id="PIRSR000027-1"/>
    </source>
</evidence>
<evidence type="ECO:0000256" key="5">
    <source>
        <dbReference type="ARBA" id="ARBA00023004"/>
    </source>
</evidence>
<reference evidence="10" key="1">
    <citation type="submission" date="2016-10" db="EMBL/GenBank/DDBJ databases">
        <authorList>
            <person name="Varghese N."/>
            <person name="Submissions S."/>
        </authorList>
    </citation>
    <scope>NUCLEOTIDE SEQUENCE [LARGE SCALE GENOMIC DNA]</scope>
    <source>
        <strain evidence="10">DSM 11526</strain>
    </source>
</reference>
<keyword evidence="4" id="KW-0249">Electron transport</keyword>
<proteinExistence type="predicted"/>
<evidence type="ECO:0000313" key="9">
    <source>
        <dbReference type="EMBL" id="SEB13156.1"/>
    </source>
</evidence>
<keyword evidence="5 6" id="KW-0408">Iron</keyword>
<comment type="PTM">
    <text evidence="7">Binds 1 heme group per subunit.</text>
</comment>
<dbReference type="PROSITE" id="PS51009">
    <property type="entry name" value="CYTCII"/>
    <property type="match status" value="1"/>
</dbReference>
<accession>A0A1H4GU40</accession>
<dbReference type="InterPro" id="IPR002321">
    <property type="entry name" value="Cyt_c_II"/>
</dbReference>
<feature type="signal peptide" evidence="8">
    <location>
        <begin position="1"/>
        <end position="22"/>
    </location>
</feature>
<evidence type="ECO:0000256" key="3">
    <source>
        <dbReference type="ARBA" id="ARBA00022723"/>
    </source>
</evidence>
<keyword evidence="2 7" id="KW-0349">Heme</keyword>